<dbReference type="OrthoDB" id="276065at2759"/>
<dbReference type="AlphaFoldDB" id="S9VQW0"/>
<reference evidence="1 2" key="1">
    <citation type="journal article" date="2013" name="PLoS ONE">
        <title>Predicting the Proteins of Angomonas deanei, Strigomonas culicis and Their Respective Endosymbionts Reveals New Aspects of the Trypanosomatidae Family.</title>
        <authorList>
            <person name="Motta M.C."/>
            <person name="Martins A.C."/>
            <person name="de Souza S.S."/>
            <person name="Catta-Preta C.M."/>
            <person name="Silva R."/>
            <person name="Klein C.C."/>
            <person name="de Almeida L.G."/>
            <person name="de Lima Cunha O."/>
            <person name="Ciapina L.P."/>
            <person name="Brocchi M."/>
            <person name="Colabardini A.C."/>
            <person name="de Araujo Lima B."/>
            <person name="Machado C.R."/>
            <person name="de Almeida Soares C.M."/>
            <person name="Probst C.M."/>
            <person name="de Menezes C.B."/>
            <person name="Thompson C.E."/>
            <person name="Bartholomeu D.C."/>
            <person name="Gradia D.F."/>
            <person name="Pavoni D.P."/>
            <person name="Grisard E.C."/>
            <person name="Fantinatti-Garboggini F."/>
            <person name="Marchini F.K."/>
            <person name="Rodrigues-Luiz G.F."/>
            <person name="Wagner G."/>
            <person name="Goldman G.H."/>
            <person name="Fietto J.L."/>
            <person name="Elias M.C."/>
            <person name="Goldman M.H."/>
            <person name="Sagot M.F."/>
            <person name="Pereira M."/>
            <person name="Stoco P.H."/>
            <person name="de Mendonca-Neto R.P."/>
            <person name="Teixeira S.M."/>
            <person name="Maciel T.E."/>
            <person name="de Oliveira Mendes T.A."/>
            <person name="Urmenyi T.P."/>
            <person name="de Souza W."/>
            <person name="Schenkman S."/>
            <person name="de Vasconcelos A.T."/>
        </authorList>
    </citation>
    <scope>NUCLEOTIDE SEQUENCE [LARGE SCALE GENOMIC DNA]</scope>
</reference>
<name>S9VQW0_9TRYP</name>
<gene>
    <name evidence="1" type="ORF">STCU_04520</name>
</gene>
<organism evidence="1 2">
    <name type="scientific">Strigomonas culicis</name>
    <dbReference type="NCBI Taxonomy" id="28005"/>
    <lineage>
        <taxon>Eukaryota</taxon>
        <taxon>Discoba</taxon>
        <taxon>Euglenozoa</taxon>
        <taxon>Kinetoplastea</taxon>
        <taxon>Metakinetoplastina</taxon>
        <taxon>Trypanosomatida</taxon>
        <taxon>Trypanosomatidae</taxon>
        <taxon>Strigomonadinae</taxon>
        <taxon>Strigomonas</taxon>
    </lineage>
</organism>
<dbReference type="EMBL" id="ATMH01004520">
    <property type="protein sequence ID" value="EPY29501.1"/>
    <property type="molecule type" value="Genomic_DNA"/>
</dbReference>
<dbReference type="InterPro" id="IPR021298">
    <property type="entry name" value="CFAP298"/>
</dbReference>
<keyword evidence="2" id="KW-1185">Reference proteome</keyword>
<dbReference type="Pfam" id="PF11069">
    <property type="entry name" value="CFAP298"/>
    <property type="match status" value="1"/>
</dbReference>
<dbReference type="GO" id="GO:0003352">
    <property type="term" value="P:regulation of cilium movement"/>
    <property type="evidence" value="ECO:0007669"/>
    <property type="project" value="InterPro"/>
</dbReference>
<dbReference type="PANTHER" id="PTHR13238">
    <property type="entry name" value="PROTEIN C21ORF59"/>
    <property type="match status" value="1"/>
</dbReference>
<protein>
    <submittedName>
        <fullName evidence="1">Uncharacterized protein</fullName>
    </submittedName>
</protein>
<sequence>MVFFVVKGTKFPDEFVVERKLTDVIDIADEDGPAGAADRPPTVAQTVCHIQNMRHRVRLLLLSAQELLREMEEGKYTPPPLAEGDRPAALQAYVDALYAQLKDAKALVADDAYDAAAARLTAWTARLYPALCTHADGEAAAITALYNLLEDPDVEEDRRLRIYHCRALLDPQWKHEECQAEATAALWFCGKRMVGTAAAYAGRNEKSRLTVKVAAREGPAPSGEPRMHYDDQRALYQRMREKRETFKQLEESELRERVLRQVRAANVVAPAAVSEAARTSVNTAQLRPIYARKTETTTDA</sequence>
<proteinExistence type="predicted"/>
<evidence type="ECO:0000313" key="2">
    <source>
        <dbReference type="Proteomes" id="UP000015354"/>
    </source>
</evidence>
<dbReference type="PANTHER" id="PTHR13238:SF7">
    <property type="match status" value="1"/>
</dbReference>
<dbReference type="Proteomes" id="UP000015354">
    <property type="component" value="Unassembled WGS sequence"/>
</dbReference>
<comment type="caution">
    <text evidence="1">The sequence shown here is derived from an EMBL/GenBank/DDBJ whole genome shotgun (WGS) entry which is preliminary data.</text>
</comment>
<evidence type="ECO:0000313" key="1">
    <source>
        <dbReference type="EMBL" id="EPY29501.1"/>
    </source>
</evidence>
<accession>S9VQW0</accession>